<sequence>MKTFSALSEPNRLRIVELLRNSPLTVGEIADQLGIRQPQASKHLKVLKEAGLVEVQPITNRRVYKLRKEPFKELDAWLDSYRRVWDERFDRLEDYLQDLQRKDVNHDDKQ</sequence>
<dbReference type="InterPro" id="IPR036390">
    <property type="entry name" value="WH_DNA-bd_sf"/>
</dbReference>
<proteinExistence type="predicted"/>
<gene>
    <name evidence="3" type="ORF">SAMN04488072_12134</name>
</gene>
<dbReference type="PROSITE" id="PS50987">
    <property type="entry name" value="HTH_ARSR_2"/>
    <property type="match status" value="1"/>
</dbReference>
<dbReference type="Proteomes" id="UP000198642">
    <property type="component" value="Unassembled WGS sequence"/>
</dbReference>
<dbReference type="RefSeq" id="WP_090241390.1">
    <property type="nucleotide sequence ID" value="NZ_FOJW01000021.1"/>
</dbReference>
<keyword evidence="1 3" id="KW-0238">DNA-binding</keyword>
<evidence type="ECO:0000256" key="1">
    <source>
        <dbReference type="ARBA" id="ARBA00023125"/>
    </source>
</evidence>
<reference evidence="3 4" key="1">
    <citation type="submission" date="2016-10" db="EMBL/GenBank/DDBJ databases">
        <authorList>
            <person name="de Groot N.N."/>
        </authorList>
    </citation>
    <scope>NUCLEOTIDE SEQUENCE [LARGE SCALE GENOMIC DNA]</scope>
    <source>
        <strain evidence="3 4">CGMCC 1.3702</strain>
    </source>
</reference>
<dbReference type="Pfam" id="PF12840">
    <property type="entry name" value="HTH_20"/>
    <property type="match status" value="1"/>
</dbReference>
<protein>
    <submittedName>
        <fullName evidence="3">DNA-binding transcriptional regulator, ArsR family</fullName>
    </submittedName>
</protein>
<dbReference type="InterPro" id="IPR011991">
    <property type="entry name" value="ArsR-like_HTH"/>
</dbReference>
<dbReference type="OrthoDB" id="9799175at2"/>
<dbReference type="EMBL" id="FOJW01000021">
    <property type="protein sequence ID" value="SFB37799.1"/>
    <property type="molecule type" value="Genomic_DNA"/>
</dbReference>
<dbReference type="GO" id="GO:0003677">
    <property type="term" value="F:DNA binding"/>
    <property type="evidence" value="ECO:0007669"/>
    <property type="project" value="UniProtKB-KW"/>
</dbReference>
<dbReference type="PRINTS" id="PR00778">
    <property type="entry name" value="HTHARSR"/>
</dbReference>
<dbReference type="GO" id="GO:0003700">
    <property type="term" value="F:DNA-binding transcription factor activity"/>
    <property type="evidence" value="ECO:0007669"/>
    <property type="project" value="InterPro"/>
</dbReference>
<evidence type="ECO:0000313" key="3">
    <source>
        <dbReference type="EMBL" id="SFB37799.1"/>
    </source>
</evidence>
<dbReference type="SMART" id="SM00418">
    <property type="entry name" value="HTH_ARSR"/>
    <property type="match status" value="1"/>
</dbReference>
<dbReference type="STRING" id="237679.SAMN04488072_12134"/>
<dbReference type="InterPro" id="IPR001845">
    <property type="entry name" value="HTH_ArsR_DNA-bd_dom"/>
</dbReference>
<evidence type="ECO:0000313" key="4">
    <source>
        <dbReference type="Proteomes" id="UP000198642"/>
    </source>
</evidence>
<keyword evidence="4" id="KW-1185">Reference proteome</keyword>
<evidence type="ECO:0000259" key="2">
    <source>
        <dbReference type="PROSITE" id="PS50987"/>
    </source>
</evidence>
<name>A0A1I1AIE8_9BACI</name>
<dbReference type="SUPFAM" id="SSF46785">
    <property type="entry name" value="Winged helix' DNA-binding domain"/>
    <property type="match status" value="1"/>
</dbReference>
<dbReference type="Gene3D" id="1.10.10.10">
    <property type="entry name" value="Winged helix-like DNA-binding domain superfamily/Winged helix DNA-binding domain"/>
    <property type="match status" value="1"/>
</dbReference>
<accession>A0A1I1AIE8</accession>
<dbReference type="CDD" id="cd00090">
    <property type="entry name" value="HTH_ARSR"/>
    <property type="match status" value="1"/>
</dbReference>
<dbReference type="InterPro" id="IPR036388">
    <property type="entry name" value="WH-like_DNA-bd_sf"/>
</dbReference>
<dbReference type="NCBIfam" id="NF033788">
    <property type="entry name" value="HTH_metalloreg"/>
    <property type="match status" value="1"/>
</dbReference>
<dbReference type="PANTHER" id="PTHR38600">
    <property type="entry name" value="TRANSCRIPTIONAL REGULATORY PROTEIN"/>
    <property type="match status" value="1"/>
</dbReference>
<dbReference type="PANTHER" id="PTHR38600:SF1">
    <property type="entry name" value="TRANSCRIPTIONAL REGULATORY PROTEIN"/>
    <property type="match status" value="1"/>
</dbReference>
<feature type="domain" description="HTH arsR-type" evidence="2">
    <location>
        <begin position="1"/>
        <end position="86"/>
    </location>
</feature>
<dbReference type="AlphaFoldDB" id="A0A1I1AIE8"/>
<organism evidence="3 4">
    <name type="scientific">Lentibacillus halodurans</name>
    <dbReference type="NCBI Taxonomy" id="237679"/>
    <lineage>
        <taxon>Bacteria</taxon>
        <taxon>Bacillati</taxon>
        <taxon>Bacillota</taxon>
        <taxon>Bacilli</taxon>
        <taxon>Bacillales</taxon>
        <taxon>Bacillaceae</taxon>
        <taxon>Lentibacillus</taxon>
    </lineage>
</organism>